<dbReference type="Proteomes" id="UP000596660">
    <property type="component" value="Unplaced"/>
</dbReference>
<keyword evidence="2" id="KW-1185">Reference proteome</keyword>
<protein>
    <submittedName>
        <fullName evidence="1">Uncharacterized protein</fullName>
    </submittedName>
</protein>
<evidence type="ECO:0000313" key="2">
    <source>
        <dbReference type="Proteomes" id="UP000596660"/>
    </source>
</evidence>
<sequence>MICYFDRLQKHTLYMPREFSILKEWRQDVVKKRIGEELGFGFGLGKVLDKIPRPDVVDIPIPQYLIGEYNQMLREATERIANDFVNLSNLLRLGERFHTTPLVEETTIYNVKAMWSKCAGAKLPSEIQQPTQNQRVEGASILSQDTDFFASDWFGNIIDDVVKNVVMNDGVQPEDVNGRQQEYEGIWKTPPTAQVDEPSFELRLQVDDVDKVFSDPMSDIEKTVFSDPKSDI</sequence>
<reference evidence="1" key="1">
    <citation type="journal article" date="2017" name="Nature">
        <title>The genome of Chenopodium quinoa.</title>
        <authorList>
            <person name="Jarvis D.E."/>
            <person name="Ho Y.S."/>
            <person name="Lightfoot D.J."/>
            <person name="Schmoeckel S.M."/>
            <person name="Li B."/>
            <person name="Borm T.J.A."/>
            <person name="Ohyanagi H."/>
            <person name="Mineta K."/>
            <person name="Michell C.T."/>
            <person name="Saber N."/>
            <person name="Kharbatia N.M."/>
            <person name="Rupper R.R."/>
            <person name="Sharp A.R."/>
            <person name="Dally N."/>
            <person name="Boughton B.A."/>
            <person name="Woo Y.H."/>
            <person name="Gao G."/>
            <person name="Schijlen E.G.W.M."/>
            <person name="Guo X."/>
            <person name="Momin A.A."/>
            <person name="Negrao S."/>
            <person name="Al-Babili S."/>
            <person name="Gehring C."/>
            <person name="Roessner U."/>
            <person name="Jung C."/>
            <person name="Murphy K."/>
            <person name="Arold S.T."/>
            <person name="Gojobori T."/>
            <person name="van der Linden C.G."/>
            <person name="van Loo E.N."/>
            <person name="Jellen E.N."/>
            <person name="Maughan P.J."/>
            <person name="Tester M."/>
        </authorList>
    </citation>
    <scope>NUCLEOTIDE SEQUENCE [LARGE SCALE GENOMIC DNA]</scope>
    <source>
        <strain evidence="1">cv. PI 614886</strain>
    </source>
</reference>
<dbReference type="Gramene" id="AUR62002504-RA">
    <property type="protein sequence ID" value="AUR62002504-RA:cds"/>
    <property type="gene ID" value="AUR62002504"/>
</dbReference>
<reference evidence="1" key="2">
    <citation type="submission" date="2021-03" db="UniProtKB">
        <authorList>
            <consortium name="EnsemblPlants"/>
        </authorList>
    </citation>
    <scope>IDENTIFICATION</scope>
</reference>
<name>A0A803KTZ6_CHEQI</name>
<accession>A0A803KTZ6</accession>
<organism evidence="1 2">
    <name type="scientific">Chenopodium quinoa</name>
    <name type="common">Quinoa</name>
    <dbReference type="NCBI Taxonomy" id="63459"/>
    <lineage>
        <taxon>Eukaryota</taxon>
        <taxon>Viridiplantae</taxon>
        <taxon>Streptophyta</taxon>
        <taxon>Embryophyta</taxon>
        <taxon>Tracheophyta</taxon>
        <taxon>Spermatophyta</taxon>
        <taxon>Magnoliopsida</taxon>
        <taxon>eudicotyledons</taxon>
        <taxon>Gunneridae</taxon>
        <taxon>Pentapetalae</taxon>
        <taxon>Caryophyllales</taxon>
        <taxon>Chenopodiaceae</taxon>
        <taxon>Chenopodioideae</taxon>
        <taxon>Atripliceae</taxon>
        <taxon>Chenopodium</taxon>
    </lineage>
</organism>
<proteinExistence type="predicted"/>
<evidence type="ECO:0000313" key="1">
    <source>
        <dbReference type="EnsemblPlants" id="AUR62002504-RA:cds"/>
    </source>
</evidence>
<dbReference type="EnsemblPlants" id="AUR62002504-RA">
    <property type="protein sequence ID" value="AUR62002504-RA:cds"/>
    <property type="gene ID" value="AUR62002504"/>
</dbReference>
<dbReference type="AlphaFoldDB" id="A0A803KTZ6"/>